<dbReference type="GO" id="GO:0005730">
    <property type="term" value="C:nucleolus"/>
    <property type="evidence" value="ECO:0007669"/>
    <property type="project" value="UniProtKB-SubCell"/>
</dbReference>
<dbReference type="InterPro" id="IPR001875">
    <property type="entry name" value="DED_dom"/>
</dbReference>
<dbReference type="AlphaFoldDB" id="A0A9N7YIW3"/>
<evidence type="ECO:0000256" key="6">
    <source>
        <dbReference type="ARBA" id="ARBA00023242"/>
    </source>
</evidence>
<name>A0A9N7YIW3_PLEPL</name>
<feature type="domain" description="DED" evidence="8">
    <location>
        <begin position="101"/>
        <end position="224"/>
    </location>
</feature>
<evidence type="ECO:0000313" key="9">
    <source>
        <dbReference type="EMBL" id="CAB1427081.1"/>
    </source>
</evidence>
<sequence>MHLRPCLFTKPRHELTNVTDYFASGRSSSTEDEHTAASDPLGLRTQTRTDGDLSLGTGGRVERGHRETSIMAAVHHHHQYPFRDSMYWDETECLNYYGMLSLHEVIEIVGSQLTETDIEVLSFLLDEAYSTPHPLNPAGWTVDPREDEPDDRGVSPSPELLKAWGRVKPQAPHHPMEVSHKPKSGLELLLELERRGYLSDGNLEPLLQLLRVLTRHDLLPLVSHKKRRTVSPERTRRRYGTENSESMCVSGMRHSCRQTEIPLPYFTQQLRTDNYPPMPELPNRRRRRKRGNGWSRKPRRTSRQGQPLPPQPPPFKASCDVRLRVRAEYLEHESALRGNVSSDKRQPLERQFELFSQASSLLRARDLGSIVCDIKFTELDNLEAFWGDYLSGALLEALKGVFITDSLRMAAGTEGVRLLISVDQDDYEEGRKLLRPRREQSPCTGGASESLWCYFVGPGRGRIYQQFSSLSGFQRGPSKCFSQQVKHRTVRRSIEVMLGRSKSKVHIPAPLSPAMLAQ</sequence>
<dbReference type="PANTHER" id="PTHR15205:SF1">
    <property type="entry name" value="DNA-BINDING DEATH EFFECTOR DOMAIN-CONTAINING PROTEIN 2"/>
    <property type="match status" value="1"/>
</dbReference>
<feature type="compositionally biased region" description="Basic residues" evidence="7">
    <location>
        <begin position="284"/>
        <end position="302"/>
    </location>
</feature>
<dbReference type="Pfam" id="PF20694">
    <property type="entry name" value="TRADD-like_N"/>
    <property type="match status" value="1"/>
</dbReference>
<comment type="subcellular location">
    <subcellularLocation>
        <location evidence="1">Nucleus</location>
        <location evidence="1">Nucleolus</location>
    </subcellularLocation>
</comment>
<evidence type="ECO:0000256" key="4">
    <source>
        <dbReference type="ARBA" id="ARBA00023125"/>
    </source>
</evidence>
<evidence type="ECO:0000256" key="2">
    <source>
        <dbReference type="ARBA" id="ARBA00022703"/>
    </source>
</evidence>
<proteinExistence type="predicted"/>
<feature type="region of interest" description="Disordered" evidence="7">
    <location>
        <begin position="135"/>
        <end position="155"/>
    </location>
</feature>
<dbReference type="GO" id="GO:0042981">
    <property type="term" value="P:regulation of apoptotic process"/>
    <property type="evidence" value="ECO:0007669"/>
    <property type="project" value="InterPro"/>
</dbReference>
<dbReference type="GO" id="GO:0008625">
    <property type="term" value="P:extrinsic apoptotic signaling pathway via death domain receptors"/>
    <property type="evidence" value="ECO:0007669"/>
    <property type="project" value="TreeGrafter"/>
</dbReference>
<protein>
    <recommendedName>
        <fullName evidence="8">DED domain-containing protein</fullName>
    </recommendedName>
</protein>
<comment type="caution">
    <text evidence="9">The sequence shown here is derived from an EMBL/GenBank/DDBJ whole genome shotgun (WGS) entry which is preliminary data.</text>
</comment>
<dbReference type="PANTHER" id="PTHR15205">
    <property type="entry name" value="DEATH EFFECTOR DOMAIN-CONTAINING PROTEIN"/>
    <property type="match status" value="1"/>
</dbReference>
<keyword evidence="3" id="KW-0805">Transcription regulation</keyword>
<keyword evidence="10" id="KW-1185">Reference proteome</keyword>
<evidence type="ECO:0000256" key="7">
    <source>
        <dbReference type="SAM" id="MobiDB-lite"/>
    </source>
</evidence>
<keyword evidence="4" id="KW-0238">DNA-binding</keyword>
<organism evidence="9 10">
    <name type="scientific">Pleuronectes platessa</name>
    <name type="common">European plaice</name>
    <dbReference type="NCBI Taxonomy" id="8262"/>
    <lineage>
        <taxon>Eukaryota</taxon>
        <taxon>Metazoa</taxon>
        <taxon>Chordata</taxon>
        <taxon>Craniata</taxon>
        <taxon>Vertebrata</taxon>
        <taxon>Euteleostomi</taxon>
        <taxon>Actinopterygii</taxon>
        <taxon>Neopterygii</taxon>
        <taxon>Teleostei</taxon>
        <taxon>Neoteleostei</taxon>
        <taxon>Acanthomorphata</taxon>
        <taxon>Carangaria</taxon>
        <taxon>Pleuronectiformes</taxon>
        <taxon>Pleuronectoidei</taxon>
        <taxon>Pleuronectidae</taxon>
        <taxon>Pleuronectes</taxon>
    </lineage>
</organism>
<dbReference type="InterPro" id="IPR011029">
    <property type="entry name" value="DEATH-like_dom_sf"/>
</dbReference>
<dbReference type="Gene3D" id="1.10.533.10">
    <property type="entry name" value="Death Domain, Fas"/>
    <property type="match status" value="1"/>
</dbReference>
<dbReference type="PROSITE" id="PS50168">
    <property type="entry name" value="DED"/>
    <property type="match status" value="1"/>
</dbReference>
<gene>
    <name evidence="9" type="ORF">PLEPLA_LOCUS15019</name>
</gene>
<keyword evidence="6" id="KW-0539">Nucleus</keyword>
<evidence type="ECO:0000256" key="1">
    <source>
        <dbReference type="ARBA" id="ARBA00004604"/>
    </source>
</evidence>
<feature type="region of interest" description="Disordered" evidence="7">
    <location>
        <begin position="267"/>
        <end position="317"/>
    </location>
</feature>
<dbReference type="Proteomes" id="UP001153269">
    <property type="component" value="Unassembled WGS sequence"/>
</dbReference>
<keyword evidence="2" id="KW-0053">Apoptosis</keyword>
<reference evidence="9" key="1">
    <citation type="submission" date="2020-03" db="EMBL/GenBank/DDBJ databases">
        <authorList>
            <person name="Weist P."/>
        </authorList>
    </citation>
    <scope>NUCLEOTIDE SEQUENCE</scope>
</reference>
<keyword evidence="5" id="KW-0804">Transcription</keyword>
<evidence type="ECO:0000259" key="8">
    <source>
        <dbReference type="PROSITE" id="PS50168"/>
    </source>
</evidence>
<dbReference type="InterPro" id="IPR038856">
    <property type="entry name" value="DEDD/DEDD2"/>
</dbReference>
<evidence type="ECO:0000256" key="5">
    <source>
        <dbReference type="ARBA" id="ARBA00023163"/>
    </source>
</evidence>
<dbReference type="EMBL" id="CADEAL010000940">
    <property type="protein sequence ID" value="CAB1427081.1"/>
    <property type="molecule type" value="Genomic_DNA"/>
</dbReference>
<dbReference type="GO" id="GO:0003677">
    <property type="term" value="F:DNA binding"/>
    <property type="evidence" value="ECO:0007669"/>
    <property type="project" value="UniProtKB-KW"/>
</dbReference>
<evidence type="ECO:0000313" key="10">
    <source>
        <dbReference type="Proteomes" id="UP001153269"/>
    </source>
</evidence>
<evidence type="ECO:0000256" key="3">
    <source>
        <dbReference type="ARBA" id="ARBA00023015"/>
    </source>
</evidence>
<accession>A0A9N7YIW3</accession>
<feature type="region of interest" description="Disordered" evidence="7">
    <location>
        <begin position="24"/>
        <end position="59"/>
    </location>
</feature>
<dbReference type="InterPro" id="IPR049341">
    <property type="entry name" value="TRADD-like_N"/>
</dbReference>
<dbReference type="SUPFAM" id="SSF47986">
    <property type="entry name" value="DEATH domain"/>
    <property type="match status" value="1"/>
</dbReference>